<gene>
    <name evidence="7" type="ORF">KU392_07625</name>
</gene>
<dbReference type="InterPro" id="IPR050493">
    <property type="entry name" value="FAD-dep_Monooxygenase_BioMet"/>
</dbReference>
<keyword evidence="2" id="KW-0285">Flavoprotein</keyword>
<keyword evidence="8" id="KW-1185">Reference proteome</keyword>
<name>A0ABS6NND0_9BURK</name>
<evidence type="ECO:0000313" key="8">
    <source>
        <dbReference type="Proteomes" id="UP000722165"/>
    </source>
</evidence>
<dbReference type="PANTHER" id="PTHR13789">
    <property type="entry name" value="MONOOXYGENASE"/>
    <property type="match status" value="1"/>
</dbReference>
<feature type="domain" description="FAD-binding" evidence="6">
    <location>
        <begin position="8"/>
        <end position="348"/>
    </location>
</feature>
<comment type="caution">
    <text evidence="7">The sequence shown here is derived from an EMBL/GenBank/DDBJ whole genome shotgun (WGS) entry which is preliminary data.</text>
</comment>
<evidence type="ECO:0000256" key="4">
    <source>
        <dbReference type="ARBA" id="ARBA00023002"/>
    </source>
</evidence>
<dbReference type="PANTHER" id="PTHR13789:SF318">
    <property type="entry name" value="GERANYLGERANYL DIPHOSPHATE REDUCTASE"/>
    <property type="match status" value="1"/>
</dbReference>
<keyword evidence="3" id="KW-0274">FAD</keyword>
<dbReference type="GO" id="GO:0018669">
    <property type="term" value="F:3-hydroxybenzoate 6-monooxygenase activity"/>
    <property type="evidence" value="ECO:0007669"/>
    <property type="project" value="UniProtKB-EC"/>
</dbReference>
<dbReference type="Proteomes" id="UP000722165">
    <property type="component" value="Unassembled WGS sequence"/>
</dbReference>
<reference evidence="7 8" key="1">
    <citation type="submission" date="2021-06" db="EMBL/GenBank/DDBJ databases">
        <authorList>
            <person name="Lu T."/>
            <person name="Wang Q."/>
            <person name="Han X."/>
        </authorList>
    </citation>
    <scope>NUCLEOTIDE SEQUENCE [LARGE SCALE GENOMIC DNA]</scope>
    <source>
        <strain evidence="7 8">LAM0050</strain>
    </source>
</reference>
<evidence type="ECO:0000256" key="3">
    <source>
        <dbReference type="ARBA" id="ARBA00022827"/>
    </source>
</evidence>
<dbReference type="RefSeq" id="WP_217735008.1">
    <property type="nucleotide sequence ID" value="NZ_JAHSPR010000005.1"/>
</dbReference>
<dbReference type="NCBIfam" id="NF006021">
    <property type="entry name" value="PRK08163.1"/>
    <property type="match status" value="1"/>
</dbReference>
<dbReference type="InterPro" id="IPR002938">
    <property type="entry name" value="FAD-bd"/>
</dbReference>
<accession>A0ABS6NND0</accession>
<keyword evidence="4 7" id="KW-0560">Oxidoreductase</keyword>
<dbReference type="EC" id="1.14.13.24" evidence="7"/>
<evidence type="ECO:0000259" key="6">
    <source>
        <dbReference type="Pfam" id="PF01494"/>
    </source>
</evidence>
<dbReference type="Pfam" id="PF01494">
    <property type="entry name" value="FAD_binding_3"/>
    <property type="match status" value="1"/>
</dbReference>
<comment type="cofactor">
    <cofactor evidence="1">
        <name>FAD</name>
        <dbReference type="ChEBI" id="CHEBI:57692"/>
    </cofactor>
</comment>
<evidence type="ECO:0000313" key="7">
    <source>
        <dbReference type="EMBL" id="MBV4397113.1"/>
    </source>
</evidence>
<evidence type="ECO:0000256" key="1">
    <source>
        <dbReference type="ARBA" id="ARBA00001974"/>
    </source>
</evidence>
<dbReference type="EMBL" id="JAHSPR010000005">
    <property type="protein sequence ID" value="MBV4397113.1"/>
    <property type="molecule type" value="Genomic_DNA"/>
</dbReference>
<protein>
    <submittedName>
        <fullName evidence="7">3-hydroxybenzoate 6-monooxygenase</fullName>
        <ecNumber evidence="7">1.14.13.24</ecNumber>
    </submittedName>
</protein>
<organism evidence="7 8">
    <name type="scientific">Advenella alkanexedens</name>
    <dbReference type="NCBI Taxonomy" id="1481665"/>
    <lineage>
        <taxon>Bacteria</taxon>
        <taxon>Pseudomonadati</taxon>
        <taxon>Pseudomonadota</taxon>
        <taxon>Betaproteobacteria</taxon>
        <taxon>Burkholderiales</taxon>
        <taxon>Alcaligenaceae</taxon>
    </lineage>
</organism>
<proteinExistence type="predicted"/>
<evidence type="ECO:0000256" key="5">
    <source>
        <dbReference type="ARBA" id="ARBA00023033"/>
    </source>
</evidence>
<evidence type="ECO:0000256" key="2">
    <source>
        <dbReference type="ARBA" id="ARBA00022630"/>
    </source>
</evidence>
<sequence length="396" mass="43656">MKQASNDQILIAGGGIGGLAAALALARIGKESHVFEQADEIKEIGAGIQLGPNAFYTFDELGISDEVNKLAVFPDDIIAMDAISGEEILRLPVSELYPERFGKPYGLIHRADLHAVLLQACRDSGKVTLSASSKVESHVSDGKSVTVTTSDGQTHTGPALIGADGLWSTVRQSIVNDGKPRVSGHIAYRAVLPIDQVPEANRKHAMVIWMGPRFHLVHYPLRQSDVFNLVAVFHSDKYDEGWDTYGDPEELRARFQGARPEVLGMLEKIESWRMWVLCDRDPVGNWTKDNVTLLGDAAHPMLQYLAQGACMAMEDAVCLAKHVQASGGDFSKAFDSYAKARYLRTARIQQTARLYGQAYHASNATRDLRNAFLKERTPDQVMEGMAWMYEKDQIPA</sequence>
<keyword evidence="5" id="KW-0503">Monooxygenase</keyword>